<evidence type="ECO:0000256" key="2">
    <source>
        <dbReference type="SAM" id="SignalP"/>
    </source>
</evidence>
<keyword evidence="4" id="KW-1185">Reference proteome</keyword>
<name>A0A5C5V035_9BACT</name>
<feature type="chain" id="PRO_5023091682" evidence="2">
    <location>
        <begin position="22"/>
        <end position="319"/>
    </location>
</feature>
<reference evidence="3 4" key="1">
    <citation type="submission" date="2019-02" db="EMBL/GenBank/DDBJ databases">
        <title>Deep-cultivation of Planctomycetes and their phenomic and genomic characterization uncovers novel biology.</title>
        <authorList>
            <person name="Wiegand S."/>
            <person name="Jogler M."/>
            <person name="Boedeker C."/>
            <person name="Pinto D."/>
            <person name="Vollmers J."/>
            <person name="Rivas-Marin E."/>
            <person name="Kohn T."/>
            <person name="Peeters S.H."/>
            <person name="Heuer A."/>
            <person name="Rast P."/>
            <person name="Oberbeckmann S."/>
            <person name="Bunk B."/>
            <person name="Jeske O."/>
            <person name="Meyerdierks A."/>
            <person name="Storesund J.E."/>
            <person name="Kallscheuer N."/>
            <person name="Luecker S."/>
            <person name="Lage O.M."/>
            <person name="Pohl T."/>
            <person name="Merkel B.J."/>
            <person name="Hornburger P."/>
            <person name="Mueller R.-W."/>
            <person name="Bruemmer F."/>
            <person name="Labrenz M."/>
            <person name="Spormann A.M."/>
            <person name="Op Den Camp H."/>
            <person name="Overmann J."/>
            <person name="Amann R."/>
            <person name="Jetten M.S.M."/>
            <person name="Mascher T."/>
            <person name="Medema M.H."/>
            <person name="Devos D.P."/>
            <person name="Kaster A.-K."/>
            <person name="Ovreas L."/>
            <person name="Rohde M."/>
            <person name="Galperin M.Y."/>
            <person name="Jogler C."/>
        </authorList>
    </citation>
    <scope>NUCLEOTIDE SEQUENCE [LARGE SCALE GENOMIC DNA]</scope>
    <source>
        <strain evidence="3 4">KOR34</strain>
    </source>
</reference>
<sequence precursor="true">MKAFSLVTAVFFAIGALAAHAEDTATQADSLLQRVEEDFRAAFPDLADELRFEYPQHYPSTLVVDYRTRKFTVYGRSMTGEVSEQPHEAVGPTHVGFRLQISVQDDSVVNQAMMPQSLREPYWVTDLSERHPAGTGKQLFCRLSRGGRLDQDVLGRLTTFQINLGEGEHDRLQPAPSEPAGAGPRRSAPRGQLGAPLGYPLTIEGVLVTGGKVESNTLLVDNVNGQRLAEPVSVVVSCSYVEDHNLRRGRIALPAKTRCVLRGYEEFTMIGVPPAVHQLADQLGWEERPLSPTPWQWRTTFVALDVVAPAGLEIERPTD</sequence>
<keyword evidence="2" id="KW-0732">Signal</keyword>
<organism evidence="3 4">
    <name type="scientific">Posidoniimonas corsicana</name>
    <dbReference type="NCBI Taxonomy" id="1938618"/>
    <lineage>
        <taxon>Bacteria</taxon>
        <taxon>Pseudomonadati</taxon>
        <taxon>Planctomycetota</taxon>
        <taxon>Planctomycetia</taxon>
        <taxon>Pirellulales</taxon>
        <taxon>Lacipirellulaceae</taxon>
        <taxon>Posidoniimonas</taxon>
    </lineage>
</organism>
<evidence type="ECO:0000256" key="1">
    <source>
        <dbReference type="SAM" id="MobiDB-lite"/>
    </source>
</evidence>
<feature type="region of interest" description="Disordered" evidence="1">
    <location>
        <begin position="165"/>
        <end position="192"/>
    </location>
</feature>
<accession>A0A5C5V035</accession>
<evidence type="ECO:0000313" key="4">
    <source>
        <dbReference type="Proteomes" id="UP000316714"/>
    </source>
</evidence>
<evidence type="ECO:0000313" key="3">
    <source>
        <dbReference type="EMBL" id="TWT31240.1"/>
    </source>
</evidence>
<feature type="signal peptide" evidence="2">
    <location>
        <begin position="1"/>
        <end position="21"/>
    </location>
</feature>
<proteinExistence type="predicted"/>
<dbReference type="AlphaFoldDB" id="A0A5C5V035"/>
<protein>
    <submittedName>
        <fullName evidence="3">Uncharacterized protein</fullName>
    </submittedName>
</protein>
<dbReference type="EMBL" id="SIHJ01000004">
    <property type="protein sequence ID" value="TWT31240.1"/>
    <property type="molecule type" value="Genomic_DNA"/>
</dbReference>
<comment type="caution">
    <text evidence="3">The sequence shown here is derived from an EMBL/GenBank/DDBJ whole genome shotgun (WGS) entry which is preliminary data.</text>
</comment>
<dbReference type="Proteomes" id="UP000316714">
    <property type="component" value="Unassembled WGS sequence"/>
</dbReference>
<gene>
    <name evidence="3" type="ORF">KOR34_46160</name>
</gene>
<dbReference type="RefSeq" id="WP_146568422.1">
    <property type="nucleotide sequence ID" value="NZ_SIHJ01000004.1"/>
</dbReference>